<gene>
    <name evidence="1" type="ORF">HPB52_005777</name>
</gene>
<dbReference type="InterPro" id="IPR036397">
    <property type="entry name" value="RNaseH_sf"/>
</dbReference>
<dbReference type="Proteomes" id="UP000821837">
    <property type="component" value="Unassembled WGS sequence"/>
</dbReference>
<dbReference type="EMBL" id="JABSTV010001250">
    <property type="protein sequence ID" value="KAH7956041.1"/>
    <property type="molecule type" value="Genomic_DNA"/>
</dbReference>
<protein>
    <submittedName>
        <fullName evidence="1">Uncharacterized protein</fullName>
    </submittedName>
</protein>
<keyword evidence="2" id="KW-1185">Reference proteome</keyword>
<accession>A0A9D4PUP2</accession>
<evidence type="ECO:0000313" key="1">
    <source>
        <dbReference type="EMBL" id="KAH7956041.1"/>
    </source>
</evidence>
<evidence type="ECO:0000313" key="2">
    <source>
        <dbReference type="Proteomes" id="UP000821837"/>
    </source>
</evidence>
<reference evidence="1" key="2">
    <citation type="submission" date="2021-09" db="EMBL/GenBank/DDBJ databases">
        <authorList>
            <person name="Jia N."/>
            <person name="Wang J."/>
            <person name="Shi W."/>
            <person name="Du L."/>
            <person name="Sun Y."/>
            <person name="Zhan W."/>
            <person name="Jiang J."/>
            <person name="Wang Q."/>
            <person name="Zhang B."/>
            <person name="Ji P."/>
            <person name="Sakyi L.B."/>
            <person name="Cui X."/>
            <person name="Yuan T."/>
            <person name="Jiang B."/>
            <person name="Yang W."/>
            <person name="Lam T.T.-Y."/>
            <person name="Chang Q."/>
            <person name="Ding S."/>
            <person name="Wang X."/>
            <person name="Zhu J."/>
            <person name="Ruan X."/>
            <person name="Zhao L."/>
            <person name="Wei J."/>
            <person name="Que T."/>
            <person name="Du C."/>
            <person name="Cheng J."/>
            <person name="Dai P."/>
            <person name="Han X."/>
            <person name="Huang E."/>
            <person name="Gao Y."/>
            <person name="Liu J."/>
            <person name="Shao H."/>
            <person name="Ye R."/>
            <person name="Li L."/>
            <person name="Wei W."/>
            <person name="Wang X."/>
            <person name="Wang C."/>
            <person name="Huo Q."/>
            <person name="Li W."/>
            <person name="Guo W."/>
            <person name="Chen H."/>
            <person name="Chen S."/>
            <person name="Zhou L."/>
            <person name="Zhou L."/>
            <person name="Ni X."/>
            <person name="Tian J."/>
            <person name="Zhou Y."/>
            <person name="Sheng Y."/>
            <person name="Liu T."/>
            <person name="Pan Y."/>
            <person name="Xia L."/>
            <person name="Li J."/>
            <person name="Zhao F."/>
            <person name="Cao W."/>
        </authorList>
    </citation>
    <scope>NUCLEOTIDE SEQUENCE</scope>
    <source>
        <strain evidence="1">Rsan-2018</strain>
        <tissue evidence="1">Larvae</tissue>
    </source>
</reference>
<name>A0A9D4PUP2_RHISA</name>
<dbReference type="AlphaFoldDB" id="A0A9D4PUP2"/>
<dbReference type="Gene3D" id="3.30.420.10">
    <property type="entry name" value="Ribonuclease H-like superfamily/Ribonuclease H"/>
    <property type="match status" value="1"/>
</dbReference>
<comment type="caution">
    <text evidence="1">The sequence shown here is derived from an EMBL/GenBank/DDBJ whole genome shotgun (WGS) entry which is preliminary data.</text>
</comment>
<organism evidence="1 2">
    <name type="scientific">Rhipicephalus sanguineus</name>
    <name type="common">Brown dog tick</name>
    <name type="synonym">Ixodes sanguineus</name>
    <dbReference type="NCBI Taxonomy" id="34632"/>
    <lineage>
        <taxon>Eukaryota</taxon>
        <taxon>Metazoa</taxon>
        <taxon>Ecdysozoa</taxon>
        <taxon>Arthropoda</taxon>
        <taxon>Chelicerata</taxon>
        <taxon>Arachnida</taxon>
        <taxon>Acari</taxon>
        <taxon>Parasitiformes</taxon>
        <taxon>Ixodida</taxon>
        <taxon>Ixodoidea</taxon>
        <taxon>Ixodidae</taxon>
        <taxon>Rhipicephalinae</taxon>
        <taxon>Rhipicephalus</taxon>
        <taxon>Rhipicephalus</taxon>
    </lineage>
</organism>
<sequence>MDCVFGDCQAHGPVADPHGTGCEGLSGGAARTPTEWPPKGADPNVFENVWGHLKAAPAWKSLYSATSVQLWTQVNNAQESLKADREYVRPLYDSLPSRTAAVVAVGGDMTRY</sequence>
<dbReference type="GO" id="GO:0003676">
    <property type="term" value="F:nucleic acid binding"/>
    <property type="evidence" value="ECO:0007669"/>
    <property type="project" value="InterPro"/>
</dbReference>
<proteinExistence type="predicted"/>
<reference evidence="1" key="1">
    <citation type="journal article" date="2020" name="Cell">
        <title>Large-Scale Comparative Analyses of Tick Genomes Elucidate Their Genetic Diversity and Vector Capacities.</title>
        <authorList>
            <consortium name="Tick Genome and Microbiome Consortium (TIGMIC)"/>
            <person name="Jia N."/>
            <person name="Wang J."/>
            <person name="Shi W."/>
            <person name="Du L."/>
            <person name="Sun Y."/>
            <person name="Zhan W."/>
            <person name="Jiang J.F."/>
            <person name="Wang Q."/>
            <person name="Zhang B."/>
            <person name="Ji P."/>
            <person name="Bell-Sakyi L."/>
            <person name="Cui X.M."/>
            <person name="Yuan T.T."/>
            <person name="Jiang B.G."/>
            <person name="Yang W.F."/>
            <person name="Lam T.T."/>
            <person name="Chang Q.C."/>
            <person name="Ding S.J."/>
            <person name="Wang X.J."/>
            <person name="Zhu J.G."/>
            <person name="Ruan X.D."/>
            <person name="Zhao L."/>
            <person name="Wei J.T."/>
            <person name="Ye R.Z."/>
            <person name="Que T.C."/>
            <person name="Du C.H."/>
            <person name="Zhou Y.H."/>
            <person name="Cheng J.X."/>
            <person name="Dai P.F."/>
            <person name="Guo W.B."/>
            <person name="Han X.H."/>
            <person name="Huang E.J."/>
            <person name="Li L.F."/>
            <person name="Wei W."/>
            <person name="Gao Y.C."/>
            <person name="Liu J.Z."/>
            <person name="Shao H.Z."/>
            <person name="Wang X."/>
            <person name="Wang C.C."/>
            <person name="Yang T.C."/>
            <person name="Huo Q.B."/>
            <person name="Li W."/>
            <person name="Chen H.Y."/>
            <person name="Chen S.E."/>
            <person name="Zhou L.G."/>
            <person name="Ni X.B."/>
            <person name="Tian J.H."/>
            <person name="Sheng Y."/>
            <person name="Liu T."/>
            <person name="Pan Y.S."/>
            <person name="Xia L.Y."/>
            <person name="Li J."/>
            <person name="Zhao F."/>
            <person name="Cao W.C."/>
        </authorList>
    </citation>
    <scope>NUCLEOTIDE SEQUENCE</scope>
    <source>
        <strain evidence="1">Rsan-2018</strain>
    </source>
</reference>